<protein>
    <recommendedName>
        <fullName evidence="6">DSC E3 ubiquitin ligase complex subunit 3 C-terminal domain-containing protein</fullName>
    </recommendedName>
</protein>
<keyword evidence="1" id="KW-0472">Membrane</keyword>
<keyword evidence="5" id="KW-1185">Reference proteome</keyword>
<accession>A0ABR4NSR7</accession>
<dbReference type="InterPro" id="IPR025390">
    <property type="entry name" value="Dsc3_C"/>
</dbReference>
<dbReference type="Pfam" id="PF10302">
    <property type="entry name" value="Dsc3_N"/>
    <property type="match status" value="1"/>
</dbReference>
<evidence type="ECO:0000313" key="5">
    <source>
        <dbReference type="Proteomes" id="UP001623330"/>
    </source>
</evidence>
<feature type="transmembrane region" description="Helical" evidence="1">
    <location>
        <begin position="288"/>
        <end position="305"/>
    </location>
</feature>
<evidence type="ECO:0000259" key="3">
    <source>
        <dbReference type="Pfam" id="PF13373"/>
    </source>
</evidence>
<dbReference type="InterPro" id="IPR019413">
    <property type="entry name" value="Dsc3_ub-like_dom"/>
</dbReference>
<feature type="domain" description="DSC E3 ubiquitin ligase complex subunit 3 ubiquitin-like" evidence="2">
    <location>
        <begin position="24"/>
        <end position="118"/>
    </location>
</feature>
<dbReference type="InterPro" id="IPR045226">
    <property type="entry name" value="Dsc3"/>
</dbReference>
<evidence type="ECO:0000256" key="1">
    <source>
        <dbReference type="SAM" id="Phobius"/>
    </source>
</evidence>
<proteinExistence type="predicted"/>
<dbReference type="Proteomes" id="UP001623330">
    <property type="component" value="Unassembled WGS sequence"/>
</dbReference>
<name>A0ABR4NSR7_9SACH</name>
<organism evidence="4 5">
    <name type="scientific">Nakaseomyces bracarensis</name>
    <dbReference type="NCBI Taxonomy" id="273131"/>
    <lineage>
        <taxon>Eukaryota</taxon>
        <taxon>Fungi</taxon>
        <taxon>Dikarya</taxon>
        <taxon>Ascomycota</taxon>
        <taxon>Saccharomycotina</taxon>
        <taxon>Saccharomycetes</taxon>
        <taxon>Saccharomycetales</taxon>
        <taxon>Saccharomycetaceae</taxon>
        <taxon>Nakaseomyces</taxon>
    </lineage>
</organism>
<dbReference type="PANTHER" id="PTHR28049:SF1">
    <property type="entry name" value="DSC E3 UBIQUITIN LIGASE COMPLEX SUBUNIT 3"/>
    <property type="match status" value="1"/>
</dbReference>
<keyword evidence="1" id="KW-1133">Transmembrane helix</keyword>
<feature type="domain" description="DSC E3 ubiquitin ligase complex subunit 3 C-terminal" evidence="3">
    <location>
        <begin position="147"/>
        <end position="304"/>
    </location>
</feature>
<keyword evidence="1" id="KW-0812">Transmembrane</keyword>
<gene>
    <name evidence="4" type="ORF">RNJ44_00503</name>
</gene>
<dbReference type="EMBL" id="JBEVYD010000007">
    <property type="protein sequence ID" value="KAL3231468.1"/>
    <property type="molecule type" value="Genomic_DNA"/>
</dbReference>
<sequence>MSQEPLLPRNNGDMSSQVGSLPKYIVIRFSDESVADLKLNISQVTPETVNTQWLRRLCRELRSEQTSRRRLRFIRDGNVLNSSAHLGNEITRYFDRVTGENDETLTELLYYIHCVIGTDIMTDEQLANEDALDALGPSEDAVTTQAIGFDRLRSVGFNDEEIELLRQQFRMTYGDIEDDDIEDDLINSQNSRENGSAEGTNGRRDIRQLEEIWMESGVTPAEGTDAPNWTVNGGEERNEIEDRFNSIPATNIKHNWDLLIGITTGFCLGIFALLLMRNEGLFNKRQRMSIIIGVVTNVLFCLVRAF</sequence>
<comment type="caution">
    <text evidence="4">The sequence shown here is derived from an EMBL/GenBank/DDBJ whole genome shotgun (WGS) entry which is preliminary data.</text>
</comment>
<dbReference type="Pfam" id="PF13373">
    <property type="entry name" value="Dsc3_C"/>
    <property type="match status" value="1"/>
</dbReference>
<evidence type="ECO:0008006" key="6">
    <source>
        <dbReference type="Google" id="ProtNLM"/>
    </source>
</evidence>
<reference evidence="4 5" key="1">
    <citation type="submission" date="2024-05" db="EMBL/GenBank/DDBJ databases">
        <title>Long read based assembly of the Candida bracarensis genome reveals expanded adhesin content.</title>
        <authorList>
            <person name="Marcet-Houben M."/>
            <person name="Ksiezopolska E."/>
            <person name="Gabaldon T."/>
        </authorList>
    </citation>
    <scope>NUCLEOTIDE SEQUENCE [LARGE SCALE GENOMIC DNA]</scope>
    <source>
        <strain evidence="4 5">CBM6</strain>
    </source>
</reference>
<dbReference type="PANTHER" id="PTHR28049">
    <property type="entry name" value="TRANSMEMBRANE PROTEIN YOR223W"/>
    <property type="match status" value="1"/>
</dbReference>
<evidence type="ECO:0000313" key="4">
    <source>
        <dbReference type="EMBL" id="KAL3231468.1"/>
    </source>
</evidence>
<evidence type="ECO:0000259" key="2">
    <source>
        <dbReference type="Pfam" id="PF10302"/>
    </source>
</evidence>
<feature type="transmembrane region" description="Helical" evidence="1">
    <location>
        <begin position="256"/>
        <end position="276"/>
    </location>
</feature>